<keyword evidence="13 18" id="KW-0067">ATP-binding</keyword>
<dbReference type="InterPro" id="IPR017441">
    <property type="entry name" value="Protein_kinase_ATP_BS"/>
</dbReference>
<dbReference type="InterPro" id="IPR011009">
    <property type="entry name" value="Kinase-like_dom_sf"/>
</dbReference>
<dbReference type="Gene3D" id="1.10.510.10">
    <property type="entry name" value="Transferase(Phosphotransferase) domain 1"/>
    <property type="match status" value="1"/>
</dbReference>
<evidence type="ECO:0000256" key="10">
    <source>
        <dbReference type="ARBA" id="ARBA00022729"/>
    </source>
</evidence>
<evidence type="ECO:0000256" key="18">
    <source>
        <dbReference type="PROSITE-ProRule" id="PRU10141"/>
    </source>
</evidence>
<keyword evidence="6" id="KW-0723">Serine/threonine-protein kinase</keyword>
<organism evidence="22 23">
    <name type="scientific">Phyllotreta striolata</name>
    <name type="common">Striped flea beetle</name>
    <name type="synonym">Crioceris striolata</name>
    <dbReference type="NCBI Taxonomy" id="444603"/>
    <lineage>
        <taxon>Eukaryota</taxon>
        <taxon>Metazoa</taxon>
        <taxon>Ecdysozoa</taxon>
        <taxon>Arthropoda</taxon>
        <taxon>Hexapoda</taxon>
        <taxon>Insecta</taxon>
        <taxon>Pterygota</taxon>
        <taxon>Neoptera</taxon>
        <taxon>Endopterygota</taxon>
        <taxon>Coleoptera</taxon>
        <taxon>Polyphaga</taxon>
        <taxon>Cucujiformia</taxon>
        <taxon>Chrysomeloidea</taxon>
        <taxon>Chrysomelidae</taxon>
        <taxon>Galerucinae</taxon>
        <taxon>Alticini</taxon>
        <taxon>Phyllotreta</taxon>
    </lineage>
</organism>
<evidence type="ECO:0000259" key="20">
    <source>
        <dbReference type="PROSITE" id="PS50011"/>
    </source>
</evidence>
<dbReference type="PROSITE" id="PS00107">
    <property type="entry name" value="PROTEIN_KINASE_ATP"/>
    <property type="match status" value="1"/>
</dbReference>
<evidence type="ECO:0000256" key="14">
    <source>
        <dbReference type="ARBA" id="ARBA00022842"/>
    </source>
</evidence>
<evidence type="ECO:0000313" key="23">
    <source>
        <dbReference type="Proteomes" id="UP001153712"/>
    </source>
</evidence>
<evidence type="ECO:0000256" key="1">
    <source>
        <dbReference type="ARBA" id="ARBA00001936"/>
    </source>
</evidence>
<keyword evidence="9" id="KW-0479">Metal-binding</keyword>
<dbReference type="SUPFAM" id="SSF57302">
    <property type="entry name" value="Snake toxin-like"/>
    <property type="match status" value="1"/>
</dbReference>
<gene>
    <name evidence="22" type="ORF">PHYEVI_LOCUS9844</name>
</gene>
<evidence type="ECO:0000256" key="4">
    <source>
        <dbReference type="ARBA" id="ARBA00009605"/>
    </source>
</evidence>
<dbReference type="FunFam" id="3.30.200.20:FF:000055">
    <property type="entry name" value="Receptor protein serine/threonine kinase"/>
    <property type="match status" value="1"/>
</dbReference>
<dbReference type="GO" id="GO:0005886">
    <property type="term" value="C:plasma membrane"/>
    <property type="evidence" value="ECO:0007669"/>
    <property type="project" value="TreeGrafter"/>
</dbReference>
<dbReference type="InterPro" id="IPR045860">
    <property type="entry name" value="Snake_toxin-like_sf"/>
</dbReference>
<dbReference type="CDD" id="cd23596">
    <property type="entry name" value="TFP_LU_ECD_Tkv"/>
    <property type="match status" value="1"/>
</dbReference>
<dbReference type="GO" id="GO:0043235">
    <property type="term" value="C:receptor complex"/>
    <property type="evidence" value="ECO:0007669"/>
    <property type="project" value="TreeGrafter"/>
</dbReference>
<dbReference type="GO" id="GO:0004675">
    <property type="term" value="F:transmembrane receptor protein serine/threonine kinase activity"/>
    <property type="evidence" value="ECO:0007669"/>
    <property type="project" value="UniProtKB-EC"/>
</dbReference>
<dbReference type="InterPro" id="IPR000333">
    <property type="entry name" value="TGFB_receptor"/>
</dbReference>
<dbReference type="InterPro" id="IPR000719">
    <property type="entry name" value="Prot_kinase_dom"/>
</dbReference>
<evidence type="ECO:0000256" key="3">
    <source>
        <dbReference type="ARBA" id="ARBA00004479"/>
    </source>
</evidence>
<keyword evidence="14" id="KW-0460">Magnesium</keyword>
<dbReference type="GO" id="GO:0046872">
    <property type="term" value="F:metal ion binding"/>
    <property type="evidence" value="ECO:0007669"/>
    <property type="project" value="UniProtKB-KW"/>
</dbReference>
<dbReference type="OrthoDB" id="69842at2759"/>
<evidence type="ECO:0000256" key="15">
    <source>
        <dbReference type="ARBA" id="ARBA00022989"/>
    </source>
</evidence>
<dbReference type="EC" id="2.7.11.30" evidence="5"/>
<keyword evidence="12" id="KW-0418">Kinase</keyword>
<dbReference type="InterPro" id="IPR008271">
    <property type="entry name" value="Ser/Thr_kinase_AS"/>
</dbReference>
<comment type="similarity">
    <text evidence="4">Belongs to the protein kinase superfamily. TKL Ser/Thr protein kinase family. TGFB receptor subfamily.</text>
</comment>
<keyword evidence="17" id="KW-0675">Receptor</keyword>
<keyword evidence="23" id="KW-1185">Reference proteome</keyword>
<dbReference type="Pfam" id="PF01064">
    <property type="entry name" value="Activin_recp"/>
    <property type="match status" value="1"/>
</dbReference>
<dbReference type="Gene3D" id="2.10.60.10">
    <property type="entry name" value="CD59"/>
    <property type="match status" value="1"/>
</dbReference>
<comment type="cofactor">
    <cofactor evidence="1">
        <name>Mn(2+)</name>
        <dbReference type="ChEBI" id="CHEBI:29035"/>
    </cofactor>
</comment>
<sequence length="519" mass="58553">MVHYRESGARGSSFIFSPPVNNVLQALKRCYCEGHCPDGQQNGTCEIRTGGKCFTSVEAVYDEIQDRDVPFYTFGCLPDDERGLMQCQGHLVPHEQSKSIQCCNDRDECNKFLRPTYPERPTPETPGFGNTDSLPFTILLTSVTFCLTLVLLVIALVYVKKRRKDMQRKFGLYGKAYGAEKFPNLEVHGPLTNLIEQSSGSGSGLPILVQRTISKQIQMVHSIGKGRYGEVWLAKWRGTRVAVKVFFTTEEQSWFRETEIYQTVLMRHENILGFIAADIKGTGSWTQMLLITDYHELGSLYDYLQDRCLDPAALLLMAQSVSSGLSHLHTEIFGTKGKPAIAHRDIKSKNVLVKRNGECCIADFGLAVKYSSDMKEIEVPPNVRSGTRRYMAPELLDKSMNPHNFESHKKADMYALALVLWEMGMRCVTGDMLKIADEYALPYHDCVPSDPSFDDMLGAVCVKNARPQIPRRWEGEEVLETLAKIVQECWHSNPDVRLTALRVKKTLSKLDTDTTIKIV</sequence>
<evidence type="ECO:0000256" key="2">
    <source>
        <dbReference type="ARBA" id="ARBA00001946"/>
    </source>
</evidence>
<dbReference type="EMBL" id="OU900099">
    <property type="protein sequence ID" value="CAG9863558.1"/>
    <property type="molecule type" value="Genomic_DNA"/>
</dbReference>
<dbReference type="PANTHER" id="PTHR23255:SF68">
    <property type="entry name" value="RECEPTOR PROTEIN SERINE_THREONINE KINASE"/>
    <property type="match status" value="1"/>
</dbReference>
<evidence type="ECO:0000256" key="6">
    <source>
        <dbReference type="ARBA" id="ARBA00022527"/>
    </source>
</evidence>
<dbReference type="Pfam" id="PF08515">
    <property type="entry name" value="TGF_beta_GS"/>
    <property type="match status" value="1"/>
</dbReference>
<dbReference type="GO" id="GO:0071363">
    <property type="term" value="P:cellular response to growth factor stimulus"/>
    <property type="evidence" value="ECO:0007669"/>
    <property type="project" value="TreeGrafter"/>
</dbReference>
<reference evidence="22" key="1">
    <citation type="submission" date="2022-01" db="EMBL/GenBank/DDBJ databases">
        <authorList>
            <person name="King R."/>
        </authorList>
    </citation>
    <scope>NUCLEOTIDE SEQUENCE</scope>
</reference>
<dbReference type="PROSITE" id="PS51256">
    <property type="entry name" value="GS"/>
    <property type="match status" value="1"/>
</dbReference>
<dbReference type="AlphaFoldDB" id="A0A9N9TRB1"/>
<dbReference type="GO" id="GO:0005524">
    <property type="term" value="F:ATP binding"/>
    <property type="evidence" value="ECO:0007669"/>
    <property type="project" value="UniProtKB-UniRule"/>
</dbReference>
<keyword evidence="16 19" id="KW-0472">Membrane</keyword>
<evidence type="ECO:0000313" key="22">
    <source>
        <dbReference type="EMBL" id="CAG9863558.1"/>
    </source>
</evidence>
<evidence type="ECO:0000256" key="12">
    <source>
        <dbReference type="ARBA" id="ARBA00022777"/>
    </source>
</evidence>
<dbReference type="PROSITE" id="PS00108">
    <property type="entry name" value="PROTEIN_KINASE_ST"/>
    <property type="match status" value="1"/>
</dbReference>
<accession>A0A9N9TRB1</accession>
<evidence type="ECO:0000256" key="16">
    <source>
        <dbReference type="ARBA" id="ARBA00023136"/>
    </source>
</evidence>
<dbReference type="FunFam" id="1.10.510.10:FF:000018">
    <property type="entry name" value="Receptor protein serine/threonine kinase"/>
    <property type="match status" value="1"/>
</dbReference>
<keyword evidence="8 19" id="KW-0812">Transmembrane</keyword>
<dbReference type="SUPFAM" id="SSF56112">
    <property type="entry name" value="Protein kinase-like (PK-like)"/>
    <property type="match status" value="1"/>
</dbReference>
<comment type="subcellular location">
    <subcellularLocation>
        <location evidence="3">Membrane</location>
        <topology evidence="3">Single-pass type I membrane protein</topology>
    </subcellularLocation>
</comment>
<keyword evidence="15 19" id="KW-1133">Transmembrane helix</keyword>
<dbReference type="Gene3D" id="3.30.200.20">
    <property type="entry name" value="Phosphorylase Kinase, domain 1"/>
    <property type="match status" value="1"/>
</dbReference>
<keyword evidence="11 18" id="KW-0547">Nucleotide-binding</keyword>
<proteinExistence type="inferred from homology"/>
<comment type="cofactor">
    <cofactor evidence="2">
        <name>Mg(2+)</name>
        <dbReference type="ChEBI" id="CHEBI:18420"/>
    </cofactor>
</comment>
<evidence type="ECO:0000256" key="5">
    <source>
        <dbReference type="ARBA" id="ARBA00012401"/>
    </source>
</evidence>
<evidence type="ECO:0000256" key="13">
    <source>
        <dbReference type="ARBA" id="ARBA00022840"/>
    </source>
</evidence>
<keyword evidence="7" id="KW-0808">Transferase</keyword>
<feature type="binding site" evidence="18">
    <location>
        <position position="244"/>
    </location>
    <ligand>
        <name>ATP</name>
        <dbReference type="ChEBI" id="CHEBI:30616"/>
    </ligand>
</feature>
<dbReference type="InterPro" id="IPR003605">
    <property type="entry name" value="GS_dom"/>
</dbReference>
<feature type="domain" description="Protein kinase" evidence="20">
    <location>
        <begin position="217"/>
        <end position="510"/>
    </location>
</feature>
<keyword evidence="10" id="KW-0732">Signal</keyword>
<evidence type="ECO:0000256" key="17">
    <source>
        <dbReference type="ARBA" id="ARBA00023170"/>
    </source>
</evidence>
<evidence type="ECO:0000256" key="19">
    <source>
        <dbReference type="SAM" id="Phobius"/>
    </source>
</evidence>
<dbReference type="SMART" id="SM00220">
    <property type="entry name" value="S_TKc"/>
    <property type="match status" value="1"/>
</dbReference>
<dbReference type="InterPro" id="IPR000472">
    <property type="entry name" value="Activin_recp"/>
</dbReference>
<feature type="transmembrane region" description="Helical" evidence="19">
    <location>
        <begin position="136"/>
        <end position="159"/>
    </location>
</feature>
<dbReference type="Proteomes" id="UP001153712">
    <property type="component" value="Chromosome 6"/>
</dbReference>
<dbReference type="PROSITE" id="PS50011">
    <property type="entry name" value="PROTEIN_KINASE_DOM"/>
    <property type="match status" value="1"/>
</dbReference>
<evidence type="ECO:0000256" key="8">
    <source>
        <dbReference type="ARBA" id="ARBA00022692"/>
    </source>
</evidence>
<evidence type="ECO:0000256" key="9">
    <source>
        <dbReference type="ARBA" id="ARBA00022723"/>
    </source>
</evidence>
<evidence type="ECO:0000256" key="11">
    <source>
        <dbReference type="ARBA" id="ARBA00022741"/>
    </source>
</evidence>
<evidence type="ECO:0000256" key="7">
    <source>
        <dbReference type="ARBA" id="ARBA00022679"/>
    </source>
</evidence>
<protein>
    <recommendedName>
        <fullName evidence="5">receptor protein serine/threonine kinase</fullName>
        <ecNumber evidence="5">2.7.11.30</ecNumber>
    </recommendedName>
</protein>
<dbReference type="Pfam" id="PF00069">
    <property type="entry name" value="Pkinase"/>
    <property type="match status" value="1"/>
</dbReference>
<feature type="domain" description="GS" evidence="21">
    <location>
        <begin position="183"/>
        <end position="216"/>
    </location>
</feature>
<dbReference type="SMART" id="SM00467">
    <property type="entry name" value="GS"/>
    <property type="match status" value="1"/>
</dbReference>
<dbReference type="PANTHER" id="PTHR23255">
    <property type="entry name" value="TRANSFORMING GROWTH FACTOR-BETA RECEPTOR TYPE I AND II"/>
    <property type="match status" value="1"/>
</dbReference>
<dbReference type="FunFam" id="2.10.60.10:FF:000021">
    <property type="entry name" value="Receptor protein serine/threonine kinase"/>
    <property type="match status" value="1"/>
</dbReference>
<name>A0A9N9TRB1_PHYSR</name>
<evidence type="ECO:0000259" key="21">
    <source>
        <dbReference type="PROSITE" id="PS51256"/>
    </source>
</evidence>